<protein>
    <submittedName>
        <fullName evidence="1">Uncharacterized protein</fullName>
    </submittedName>
</protein>
<accession>A0A059CW89</accession>
<reference evidence="1" key="1">
    <citation type="submission" date="2013-07" db="EMBL/GenBank/DDBJ databases">
        <title>The genome of Eucalyptus grandis.</title>
        <authorList>
            <person name="Schmutz J."/>
            <person name="Hayes R."/>
            <person name="Myburg A."/>
            <person name="Tuskan G."/>
            <person name="Grattapaglia D."/>
            <person name="Rokhsar D.S."/>
        </authorList>
    </citation>
    <scope>NUCLEOTIDE SEQUENCE</scope>
    <source>
        <tissue evidence="1">Leaf extractions</tissue>
    </source>
</reference>
<dbReference type="EMBL" id="KK198755">
    <property type="protein sequence ID" value="KCW82459.1"/>
    <property type="molecule type" value="Genomic_DNA"/>
</dbReference>
<gene>
    <name evidence="1" type="ORF">EUGRSUZ_C03851</name>
</gene>
<organism evidence="1">
    <name type="scientific">Eucalyptus grandis</name>
    <name type="common">Flooded gum</name>
    <dbReference type="NCBI Taxonomy" id="71139"/>
    <lineage>
        <taxon>Eukaryota</taxon>
        <taxon>Viridiplantae</taxon>
        <taxon>Streptophyta</taxon>
        <taxon>Embryophyta</taxon>
        <taxon>Tracheophyta</taxon>
        <taxon>Spermatophyta</taxon>
        <taxon>Magnoliopsida</taxon>
        <taxon>eudicotyledons</taxon>
        <taxon>Gunneridae</taxon>
        <taxon>Pentapetalae</taxon>
        <taxon>rosids</taxon>
        <taxon>malvids</taxon>
        <taxon>Myrtales</taxon>
        <taxon>Myrtaceae</taxon>
        <taxon>Myrtoideae</taxon>
        <taxon>Eucalypteae</taxon>
        <taxon>Eucalyptus</taxon>
    </lineage>
</organism>
<sequence length="75" mass="9020">MPRGKLDFQLFITVESMWFLFKFASFRKILNDIHFSLLSRDSNSMHELKQERADCNRFHLILMSLNRLQTTFHLG</sequence>
<name>A0A059CW89_EUCGR</name>
<dbReference type="AlphaFoldDB" id="A0A059CW89"/>
<proteinExistence type="predicted"/>
<evidence type="ECO:0000313" key="1">
    <source>
        <dbReference type="EMBL" id="KCW82459.1"/>
    </source>
</evidence>
<dbReference type="Gramene" id="KCW82459">
    <property type="protein sequence ID" value="KCW82459"/>
    <property type="gene ID" value="EUGRSUZ_C03851"/>
</dbReference>
<dbReference type="InParanoid" id="A0A059CW89"/>